<dbReference type="EMBL" id="LWDF02000636">
    <property type="protein sequence ID" value="KAE8244522.1"/>
    <property type="molecule type" value="Genomic_DNA"/>
</dbReference>
<accession>A0A177T4I2</accession>
<comment type="caution">
    <text evidence="1">The sequence shown here is derived from an EMBL/GenBank/DDBJ whole genome shotgun (WGS) entry which is preliminary data.</text>
</comment>
<evidence type="ECO:0000313" key="2">
    <source>
        <dbReference type="Proteomes" id="UP000077521"/>
    </source>
</evidence>
<reference evidence="1" key="1">
    <citation type="submission" date="2016-04" db="EMBL/GenBank/DDBJ databases">
        <authorList>
            <person name="Nguyen H.D."/>
            <person name="Samba Siva P."/>
            <person name="Cullis J."/>
            <person name="Levesque C.A."/>
            <person name="Hambleton S."/>
        </authorList>
    </citation>
    <scope>NUCLEOTIDE SEQUENCE</scope>
    <source>
        <strain evidence="1">DAOMC 236416</strain>
    </source>
</reference>
<gene>
    <name evidence="1" type="ORF">A4X13_0g6530</name>
</gene>
<reference evidence="1" key="2">
    <citation type="journal article" date="2019" name="IMA Fungus">
        <title>Genome sequencing and comparison of five Tilletia species to identify candidate genes for the detection of regulated species infecting wheat.</title>
        <authorList>
            <person name="Nguyen H.D.T."/>
            <person name="Sultana T."/>
            <person name="Kesanakurti P."/>
            <person name="Hambleton S."/>
        </authorList>
    </citation>
    <scope>NUCLEOTIDE SEQUENCE</scope>
    <source>
        <strain evidence="1">DAOMC 236416</strain>
    </source>
</reference>
<organism evidence="1 2">
    <name type="scientific">Tilletia indica</name>
    <dbReference type="NCBI Taxonomy" id="43049"/>
    <lineage>
        <taxon>Eukaryota</taxon>
        <taxon>Fungi</taxon>
        <taxon>Dikarya</taxon>
        <taxon>Basidiomycota</taxon>
        <taxon>Ustilaginomycotina</taxon>
        <taxon>Exobasidiomycetes</taxon>
        <taxon>Tilletiales</taxon>
        <taxon>Tilletiaceae</taxon>
        <taxon>Tilletia</taxon>
    </lineage>
</organism>
<dbReference type="Proteomes" id="UP000077521">
    <property type="component" value="Unassembled WGS sequence"/>
</dbReference>
<keyword evidence="2" id="KW-1185">Reference proteome</keyword>
<dbReference type="AlphaFoldDB" id="A0A177T4I2"/>
<proteinExistence type="predicted"/>
<protein>
    <submittedName>
        <fullName evidence="1">Uncharacterized protein</fullName>
    </submittedName>
</protein>
<sequence length="235" mass="26513">MLWSRVPSRLHKECDHWTLLFKTEQDAVWQPFGPDDLPKAYDFVPNLLPKLKKKAQLDADRKIGYICLHMHGEQPKVFASHLSLIRHIRTHHAEPVQAQGQDFGDVIISTLRMASWAVLIIMALNDIIRILWDGYIIGADVSKVCNTAYQENRCADPIPFFFGVRELLSVCQHLQPPQLSPRRMTLLVPASIIAMILCSTQTFHPASAPLVLAPPARAADDLDGEAEQDQTYLSD</sequence>
<evidence type="ECO:0000313" key="1">
    <source>
        <dbReference type="EMBL" id="KAE8244522.1"/>
    </source>
</evidence>
<name>A0A177T4I2_9BASI</name>